<feature type="domain" description="PAC" evidence="9">
    <location>
        <begin position="611"/>
        <end position="663"/>
    </location>
</feature>
<proteinExistence type="predicted"/>
<dbReference type="SUPFAM" id="SSF55874">
    <property type="entry name" value="ATPase domain of HSP90 chaperone/DNA topoisomerase II/histidine kinase"/>
    <property type="match status" value="1"/>
</dbReference>
<protein>
    <recommendedName>
        <fullName evidence="2">histidine kinase</fullName>
        <ecNumber evidence="2">2.7.13.3</ecNumber>
    </recommendedName>
</protein>
<feature type="transmembrane region" description="Helical" evidence="6">
    <location>
        <begin position="181"/>
        <end position="201"/>
    </location>
</feature>
<evidence type="ECO:0000259" key="9">
    <source>
        <dbReference type="PROSITE" id="PS50113"/>
    </source>
</evidence>
<dbReference type="InterPro" id="IPR033425">
    <property type="entry name" value="MASE3"/>
</dbReference>
<dbReference type="SUPFAM" id="SSF55785">
    <property type="entry name" value="PYP-like sensor domain (PAS domain)"/>
    <property type="match status" value="5"/>
</dbReference>
<dbReference type="PROSITE" id="PS50113">
    <property type="entry name" value="PAC"/>
    <property type="match status" value="4"/>
</dbReference>
<evidence type="ECO:0000256" key="3">
    <source>
        <dbReference type="ARBA" id="ARBA00022553"/>
    </source>
</evidence>
<dbReference type="PROSITE" id="PS50109">
    <property type="entry name" value="HIS_KIN"/>
    <property type="match status" value="1"/>
</dbReference>
<keyword evidence="4" id="KW-0808">Transferase</keyword>
<comment type="catalytic activity">
    <reaction evidence="1">
        <text>ATP + protein L-histidine = ADP + protein N-phospho-L-histidine.</text>
        <dbReference type="EC" id="2.7.13.3"/>
    </reaction>
</comment>
<comment type="caution">
    <text evidence="10">The sequence shown here is derived from an EMBL/GenBank/DDBJ whole genome shotgun (WGS) entry which is preliminary data.</text>
</comment>
<dbReference type="Pfam" id="PF00512">
    <property type="entry name" value="HisKA"/>
    <property type="match status" value="1"/>
</dbReference>
<dbReference type="InterPro" id="IPR001610">
    <property type="entry name" value="PAC"/>
</dbReference>
<dbReference type="InterPro" id="IPR003661">
    <property type="entry name" value="HisK_dim/P_dom"/>
</dbReference>
<keyword evidence="6" id="KW-0812">Transmembrane</keyword>
<dbReference type="InterPro" id="IPR036097">
    <property type="entry name" value="HisK_dim/P_sf"/>
</dbReference>
<dbReference type="InterPro" id="IPR000700">
    <property type="entry name" value="PAS-assoc_C"/>
</dbReference>
<feature type="domain" description="PAS" evidence="8">
    <location>
        <begin position="537"/>
        <end position="592"/>
    </location>
</feature>
<name>A0ABT1U6X0_9GAMM</name>
<dbReference type="InterPro" id="IPR035965">
    <property type="entry name" value="PAS-like_dom_sf"/>
</dbReference>
<evidence type="ECO:0000313" key="11">
    <source>
        <dbReference type="Proteomes" id="UP001524586"/>
    </source>
</evidence>
<dbReference type="Pfam" id="PF08448">
    <property type="entry name" value="PAS_4"/>
    <property type="match status" value="2"/>
</dbReference>
<dbReference type="Pfam" id="PF02518">
    <property type="entry name" value="HATPase_c"/>
    <property type="match status" value="1"/>
</dbReference>
<keyword evidence="5" id="KW-0418">Kinase</keyword>
<feature type="transmembrane region" description="Helical" evidence="6">
    <location>
        <begin position="141"/>
        <end position="161"/>
    </location>
</feature>
<dbReference type="InterPro" id="IPR004358">
    <property type="entry name" value="Sig_transdc_His_kin-like_C"/>
</dbReference>
<feature type="transmembrane region" description="Helical" evidence="6">
    <location>
        <begin position="5"/>
        <end position="25"/>
    </location>
</feature>
<dbReference type="Pfam" id="PF13426">
    <property type="entry name" value="PAS_9"/>
    <property type="match status" value="1"/>
</dbReference>
<dbReference type="InterPro" id="IPR052162">
    <property type="entry name" value="Sensor_kinase/Photoreceptor"/>
</dbReference>
<evidence type="ECO:0000256" key="5">
    <source>
        <dbReference type="ARBA" id="ARBA00022777"/>
    </source>
</evidence>
<dbReference type="InterPro" id="IPR013656">
    <property type="entry name" value="PAS_4"/>
</dbReference>
<evidence type="ECO:0000259" key="7">
    <source>
        <dbReference type="PROSITE" id="PS50109"/>
    </source>
</evidence>
<sequence length="1196" mass="135077">MQDRLLFKFILFVGGSLVLAYGLFWTFSLPEVIESVIYLPLHTAMEAFSIVVSWMIFGIAWNNCDLDRPRNIYVLGVGFLAVGLLDFAHLLSYQGMPEWVTPSGPRKAIVFWLAARLISVMAMAVALGAPWKQSLFGIDRWLWLTVFMAMTAAAYWGELFHSQWMPRFWVEGHGLTRGKQALEFVIVVSYLLIALASYHQFRRSEHSTISRSLFLSAGLMAVSEWCFTVHASVTDVFDLLGHLYKVMAYWFLYHALFLQLVREPFQKLALSRHEIWLEKERAEVTLQSIMDGVITTDAEGRILTMNPVAWQLTGYSLEAARGRPVSEIIQLADETEQCAIINPVERCLREQRAIALSNHAMLTSAFGQRYAIEQLASPVIDREGRIIGVVMVFRDVGERRRIQDQIQAQKQSLIEAQAIAHLGNWSWHIASDRIECSAEFFRIFGCEPNSREFDYPTFLSTLHPEDAARVRKAVDNALSGSEPYDIEYRVVHGNGALRHVQARGKVQRDAEGRPAMMFGTVLDITERKLAEEILLRSKQEIEDLYNNVPCGYHSLDADGIFLRVNQTELDWLGYRRDELVGKMHIAQLVSADTANLFFKHYPQLKRAGVVKDLEIELLRKDGSIIDVILNATAIYDDEGHFVASRSTITDISKQRQAQRVLAKHAAELRHAQTIAHVGSWQWNIAGDTQTWSEETYRIFGLAAETQHSGSQGLAEQVVSPGYQRFIDLVVPEDRQMIVECVNTALKSSAPYFAEFRIQRPDGEVHHIVSRAEVLRSATGEPLAMMGTNLDITERKQTELALRLSEAEQRRQIEMQTAIIDALPVNLALLDSDGLIVAVNQRWRDFAGDNGRPGQASDVGTNYLAVCQSLTGDGSDALSALNGLRGVLNGDDERFIMEYPCHSPKQQCWFRMLVAPLSFRERLGAVVIHLDITESRQHQIEIEVLNQQLEQRVAERTSQLQAANKELEAFSYSVSHDLRAPLHIISGFAQLLLDDPGIELPENARQQLQRIMNGALRMGELINNLLQLSRVGRGELHIGPVDLSRMANDILAELRRETPERQARFNVMPGLTVDGDSHLLRIALENLLGNAWKFSRRQTLTEIAFGGRQENRGMIYYVRDNGAGFNKKYAYKLFNAFQRLHSEDEFEGTGIGLATVKRIVLCHGGKIWADSEPGAGTTFFFQLHCANNHKNGETQCE</sequence>
<feature type="domain" description="PAC" evidence="9">
    <location>
        <begin position="751"/>
        <end position="803"/>
    </location>
</feature>
<feature type="domain" description="PAS" evidence="8">
    <location>
        <begin position="278"/>
        <end position="351"/>
    </location>
</feature>
<dbReference type="Gene3D" id="1.10.287.130">
    <property type="match status" value="1"/>
</dbReference>
<feature type="domain" description="PAC" evidence="9">
    <location>
        <begin position="356"/>
        <end position="408"/>
    </location>
</feature>
<evidence type="ECO:0000313" key="10">
    <source>
        <dbReference type="EMBL" id="MCQ8129125.1"/>
    </source>
</evidence>
<dbReference type="Pfam" id="PF08447">
    <property type="entry name" value="PAS_3"/>
    <property type="match status" value="2"/>
</dbReference>
<accession>A0ABT1U6X0</accession>
<dbReference type="SMART" id="SM00387">
    <property type="entry name" value="HATPase_c"/>
    <property type="match status" value="1"/>
</dbReference>
<dbReference type="InterPro" id="IPR003594">
    <property type="entry name" value="HATPase_dom"/>
</dbReference>
<dbReference type="SUPFAM" id="SSF47384">
    <property type="entry name" value="Homodimeric domain of signal transducing histidine kinase"/>
    <property type="match status" value="1"/>
</dbReference>
<dbReference type="InterPro" id="IPR000014">
    <property type="entry name" value="PAS"/>
</dbReference>
<evidence type="ECO:0000256" key="6">
    <source>
        <dbReference type="SAM" id="Phobius"/>
    </source>
</evidence>
<dbReference type="CDD" id="cd00082">
    <property type="entry name" value="HisKA"/>
    <property type="match status" value="1"/>
</dbReference>
<dbReference type="NCBIfam" id="TIGR00229">
    <property type="entry name" value="sensory_box"/>
    <property type="match status" value="4"/>
</dbReference>
<dbReference type="Pfam" id="PF17159">
    <property type="entry name" value="MASE3"/>
    <property type="match status" value="1"/>
</dbReference>
<feature type="transmembrane region" description="Helical" evidence="6">
    <location>
        <begin position="213"/>
        <end position="233"/>
    </location>
</feature>
<gene>
    <name evidence="10" type="ORF">NP596_11735</name>
</gene>
<feature type="domain" description="Histidine kinase" evidence="7">
    <location>
        <begin position="972"/>
        <end position="1186"/>
    </location>
</feature>
<dbReference type="Gene3D" id="3.30.565.10">
    <property type="entry name" value="Histidine kinase-like ATPase, C-terminal domain"/>
    <property type="match status" value="1"/>
</dbReference>
<evidence type="ECO:0000256" key="2">
    <source>
        <dbReference type="ARBA" id="ARBA00012438"/>
    </source>
</evidence>
<dbReference type="EC" id="2.7.13.3" evidence="2"/>
<feature type="transmembrane region" description="Helical" evidence="6">
    <location>
        <begin position="109"/>
        <end position="129"/>
    </location>
</feature>
<dbReference type="PRINTS" id="PR00344">
    <property type="entry name" value="BCTRLSENSOR"/>
</dbReference>
<dbReference type="InterPro" id="IPR036890">
    <property type="entry name" value="HATPase_C_sf"/>
</dbReference>
<dbReference type="PANTHER" id="PTHR43304:SF1">
    <property type="entry name" value="PAC DOMAIN-CONTAINING PROTEIN"/>
    <property type="match status" value="1"/>
</dbReference>
<evidence type="ECO:0000256" key="4">
    <source>
        <dbReference type="ARBA" id="ARBA00022679"/>
    </source>
</evidence>
<dbReference type="CDD" id="cd00130">
    <property type="entry name" value="PAS"/>
    <property type="match status" value="4"/>
</dbReference>
<dbReference type="SMART" id="SM00388">
    <property type="entry name" value="HisKA"/>
    <property type="match status" value="1"/>
</dbReference>
<keyword evidence="6" id="KW-1133">Transmembrane helix</keyword>
<feature type="domain" description="PAC" evidence="9">
    <location>
        <begin position="484"/>
        <end position="536"/>
    </location>
</feature>
<keyword evidence="3" id="KW-0597">Phosphoprotein</keyword>
<dbReference type="SMART" id="SM00086">
    <property type="entry name" value="PAC"/>
    <property type="match status" value="4"/>
</dbReference>
<dbReference type="SMART" id="SM00091">
    <property type="entry name" value="PAS"/>
    <property type="match status" value="5"/>
</dbReference>
<dbReference type="Gene3D" id="3.30.450.20">
    <property type="entry name" value="PAS domain"/>
    <property type="match status" value="5"/>
</dbReference>
<evidence type="ECO:0000256" key="1">
    <source>
        <dbReference type="ARBA" id="ARBA00000085"/>
    </source>
</evidence>
<dbReference type="InterPro" id="IPR005467">
    <property type="entry name" value="His_kinase_dom"/>
</dbReference>
<dbReference type="RefSeq" id="WP_256615552.1">
    <property type="nucleotide sequence ID" value="NZ_JANIBK010000056.1"/>
</dbReference>
<organism evidence="10 11">
    <name type="scientific">Methylomonas rivi</name>
    <dbReference type="NCBI Taxonomy" id="2952226"/>
    <lineage>
        <taxon>Bacteria</taxon>
        <taxon>Pseudomonadati</taxon>
        <taxon>Pseudomonadota</taxon>
        <taxon>Gammaproteobacteria</taxon>
        <taxon>Methylococcales</taxon>
        <taxon>Methylococcaceae</taxon>
        <taxon>Methylomonas</taxon>
    </lineage>
</organism>
<keyword evidence="6" id="KW-0472">Membrane</keyword>
<reference evidence="10 11" key="1">
    <citation type="submission" date="2022-07" db="EMBL/GenBank/DDBJ databases">
        <title>Methylomonas rivi sp. nov., Methylomonas rosea sp. nov., Methylomonas aureus sp. nov. and Methylomonas subterranea sp. nov., four novel methanotrophs isolated from a freshwater creek and the deep terrestrial subsurface.</title>
        <authorList>
            <person name="Abin C."/>
            <person name="Sankaranarayanan K."/>
            <person name="Garner C."/>
            <person name="Sindelar R."/>
            <person name="Kotary K."/>
            <person name="Garner R."/>
            <person name="Barclay S."/>
            <person name="Lawson P."/>
            <person name="Krumholz L."/>
        </authorList>
    </citation>
    <scope>NUCLEOTIDE SEQUENCE [LARGE SCALE GENOMIC DNA]</scope>
    <source>
        <strain evidence="10 11">WSC-6</strain>
    </source>
</reference>
<dbReference type="EMBL" id="JANIBK010000056">
    <property type="protein sequence ID" value="MCQ8129125.1"/>
    <property type="molecule type" value="Genomic_DNA"/>
</dbReference>
<dbReference type="InterPro" id="IPR013655">
    <property type="entry name" value="PAS_fold_3"/>
</dbReference>
<dbReference type="Gene3D" id="2.10.70.100">
    <property type="match status" value="2"/>
</dbReference>
<evidence type="ECO:0000259" key="8">
    <source>
        <dbReference type="PROSITE" id="PS50112"/>
    </source>
</evidence>
<dbReference type="Proteomes" id="UP001524586">
    <property type="component" value="Unassembled WGS sequence"/>
</dbReference>
<feature type="transmembrane region" description="Helical" evidence="6">
    <location>
        <begin position="37"/>
        <end position="60"/>
    </location>
</feature>
<feature type="transmembrane region" description="Helical" evidence="6">
    <location>
        <begin position="72"/>
        <end position="89"/>
    </location>
</feature>
<keyword evidence="11" id="KW-1185">Reference proteome</keyword>
<dbReference type="PROSITE" id="PS50112">
    <property type="entry name" value="PAS"/>
    <property type="match status" value="2"/>
</dbReference>
<dbReference type="PANTHER" id="PTHR43304">
    <property type="entry name" value="PHYTOCHROME-LIKE PROTEIN CPH1"/>
    <property type="match status" value="1"/>
</dbReference>